<protein>
    <submittedName>
        <fullName evidence="1">Retrovirus-related Pol polyprotein from transposon RE1</fullName>
    </submittedName>
</protein>
<name>A0A438JYB1_VITVI</name>
<accession>A0A438JYB1</accession>
<dbReference type="PANTHER" id="PTHR11439:SF489">
    <property type="entry name" value="RNA-DIRECTED DNA POLYMERASE"/>
    <property type="match status" value="1"/>
</dbReference>
<sequence length="163" mass="18204">MAFSDSDWAGNKDDFTSTNAYIIYLGHNPISWSSKKQRTVARSSTEAEYRSVAFYCLRKFIGFALSSPNTVSLFPNNQLFIVIMLVQQIFVPNPGLSLAHETCCPRLSLYPRTSSKWFCLRVSHISASDQLADALTKPLARPQFDSLKAKIGLAPRPSILRGL</sequence>
<dbReference type="EMBL" id="QGNW01000023">
    <property type="protein sequence ID" value="RVX13908.1"/>
    <property type="molecule type" value="Genomic_DNA"/>
</dbReference>
<evidence type="ECO:0000313" key="1">
    <source>
        <dbReference type="EMBL" id="RVX13908.1"/>
    </source>
</evidence>
<reference evidence="1 2" key="1">
    <citation type="journal article" date="2018" name="PLoS Genet.">
        <title>Population sequencing reveals clonal diversity and ancestral inbreeding in the grapevine cultivar Chardonnay.</title>
        <authorList>
            <person name="Roach M.J."/>
            <person name="Johnson D.L."/>
            <person name="Bohlmann J."/>
            <person name="van Vuuren H.J."/>
            <person name="Jones S.J."/>
            <person name="Pretorius I.S."/>
            <person name="Schmidt S.A."/>
            <person name="Borneman A.R."/>
        </authorList>
    </citation>
    <scope>NUCLEOTIDE SEQUENCE [LARGE SCALE GENOMIC DNA]</scope>
    <source>
        <strain evidence="2">cv. Chardonnay</strain>
        <tissue evidence="1">Leaf</tissue>
    </source>
</reference>
<proteinExistence type="predicted"/>
<comment type="caution">
    <text evidence="1">The sequence shown here is derived from an EMBL/GenBank/DDBJ whole genome shotgun (WGS) entry which is preliminary data.</text>
</comment>
<dbReference type="Proteomes" id="UP000288805">
    <property type="component" value="Unassembled WGS sequence"/>
</dbReference>
<evidence type="ECO:0000313" key="2">
    <source>
        <dbReference type="Proteomes" id="UP000288805"/>
    </source>
</evidence>
<dbReference type="CDD" id="cd09272">
    <property type="entry name" value="RNase_HI_RT_Ty1"/>
    <property type="match status" value="1"/>
</dbReference>
<organism evidence="1 2">
    <name type="scientific">Vitis vinifera</name>
    <name type="common">Grape</name>
    <dbReference type="NCBI Taxonomy" id="29760"/>
    <lineage>
        <taxon>Eukaryota</taxon>
        <taxon>Viridiplantae</taxon>
        <taxon>Streptophyta</taxon>
        <taxon>Embryophyta</taxon>
        <taxon>Tracheophyta</taxon>
        <taxon>Spermatophyta</taxon>
        <taxon>Magnoliopsida</taxon>
        <taxon>eudicotyledons</taxon>
        <taxon>Gunneridae</taxon>
        <taxon>Pentapetalae</taxon>
        <taxon>rosids</taxon>
        <taxon>Vitales</taxon>
        <taxon>Vitaceae</taxon>
        <taxon>Viteae</taxon>
        <taxon>Vitis</taxon>
    </lineage>
</organism>
<dbReference type="AlphaFoldDB" id="A0A438JYB1"/>
<gene>
    <name evidence="1" type="primary">RE1_81</name>
    <name evidence="1" type="ORF">CK203_010235</name>
</gene>
<dbReference type="PANTHER" id="PTHR11439">
    <property type="entry name" value="GAG-POL-RELATED RETROTRANSPOSON"/>
    <property type="match status" value="1"/>
</dbReference>